<evidence type="ECO:0000313" key="10">
    <source>
        <dbReference type="EMBL" id="PIQ88854.1"/>
    </source>
</evidence>
<dbReference type="EMBL" id="PCWA01000084">
    <property type="protein sequence ID" value="PIQ88854.1"/>
    <property type="molecule type" value="Genomic_DNA"/>
</dbReference>
<gene>
    <name evidence="8" type="primary">trpC</name>
    <name evidence="10" type="ORF">COV72_06145</name>
</gene>
<evidence type="ECO:0000256" key="5">
    <source>
        <dbReference type="ARBA" id="ARBA00022822"/>
    </source>
</evidence>
<evidence type="ECO:0000256" key="3">
    <source>
        <dbReference type="ARBA" id="ARBA00022605"/>
    </source>
</evidence>
<dbReference type="UniPathway" id="UPA00035">
    <property type="reaction ID" value="UER00043"/>
</dbReference>
<dbReference type="FunFam" id="3.20.20.70:FF:000024">
    <property type="entry name" value="Indole-3-glycerol phosphate synthase"/>
    <property type="match status" value="1"/>
</dbReference>
<dbReference type="SUPFAM" id="SSF51366">
    <property type="entry name" value="Ribulose-phoshate binding barrel"/>
    <property type="match status" value="1"/>
</dbReference>
<dbReference type="AlphaFoldDB" id="A0A2H0LYW5"/>
<evidence type="ECO:0000256" key="1">
    <source>
        <dbReference type="ARBA" id="ARBA00001633"/>
    </source>
</evidence>
<keyword evidence="5 8" id="KW-0822">Tryptophan biosynthesis</keyword>
<evidence type="ECO:0000259" key="9">
    <source>
        <dbReference type="Pfam" id="PF00218"/>
    </source>
</evidence>
<dbReference type="InterPro" id="IPR001468">
    <property type="entry name" value="Indole-3-GlycerolPSynthase_CS"/>
</dbReference>
<protein>
    <recommendedName>
        <fullName evidence="8">Indole-3-glycerol phosphate synthase</fullName>
        <shortName evidence="8">IGPS</shortName>
        <ecNumber evidence="8">4.1.1.48</ecNumber>
    </recommendedName>
</protein>
<dbReference type="InterPro" id="IPR013785">
    <property type="entry name" value="Aldolase_TIM"/>
</dbReference>
<evidence type="ECO:0000256" key="4">
    <source>
        <dbReference type="ARBA" id="ARBA00022793"/>
    </source>
</evidence>
<sequence length="257" mass="29092">MNILDKIIAEKKKEIGRVKKKMPQGLLIRQRGAIKINSFKQALKKKNKFGLIAEIKKASPSRGIIRNNFNPLEIAKIYKKAGADCLSVLTDEKFFKGRLDYIKDIKKSVKLPVLRKDFIIDEYQIYESRFYGADAVLLISSILSVKNLKKFLLLAKKLKLDCLVECGSASEIRKALSAGAEIIGINNRDLHNFKVDINRTRRLIKFIPKNKIIVSESGIKTGKDVNFLKKLGVDAVLIGEAFMRSKDIEKKAEELSI</sequence>
<evidence type="ECO:0000256" key="6">
    <source>
        <dbReference type="ARBA" id="ARBA00023141"/>
    </source>
</evidence>
<dbReference type="EC" id="4.1.1.48" evidence="8"/>
<name>A0A2H0LYW5_9BACT</name>
<accession>A0A2H0LYW5</accession>
<comment type="catalytic activity">
    <reaction evidence="1 8">
        <text>1-(2-carboxyphenylamino)-1-deoxy-D-ribulose 5-phosphate + H(+) = (1S,2R)-1-C-(indol-3-yl)glycerol 3-phosphate + CO2 + H2O</text>
        <dbReference type="Rhea" id="RHEA:23476"/>
        <dbReference type="ChEBI" id="CHEBI:15377"/>
        <dbReference type="ChEBI" id="CHEBI:15378"/>
        <dbReference type="ChEBI" id="CHEBI:16526"/>
        <dbReference type="ChEBI" id="CHEBI:58613"/>
        <dbReference type="ChEBI" id="CHEBI:58866"/>
        <dbReference type="EC" id="4.1.1.48"/>
    </reaction>
</comment>
<evidence type="ECO:0000313" key="11">
    <source>
        <dbReference type="Proteomes" id="UP000229641"/>
    </source>
</evidence>
<keyword evidence="7 8" id="KW-0456">Lyase</keyword>
<dbReference type="InterPro" id="IPR011060">
    <property type="entry name" value="RibuloseP-bd_barrel"/>
</dbReference>
<dbReference type="InterPro" id="IPR013798">
    <property type="entry name" value="Indole-3-glycerol_P_synth_dom"/>
</dbReference>
<comment type="pathway">
    <text evidence="2 8">Amino-acid biosynthesis; L-tryptophan biosynthesis; L-tryptophan from chorismate: step 4/5.</text>
</comment>
<dbReference type="CDD" id="cd00331">
    <property type="entry name" value="IGPS"/>
    <property type="match status" value="1"/>
</dbReference>
<keyword evidence="6 8" id="KW-0057">Aromatic amino acid biosynthesis</keyword>
<dbReference type="Pfam" id="PF00218">
    <property type="entry name" value="IGPS"/>
    <property type="match status" value="1"/>
</dbReference>
<dbReference type="GO" id="GO:0000162">
    <property type="term" value="P:L-tryptophan biosynthetic process"/>
    <property type="evidence" value="ECO:0007669"/>
    <property type="project" value="UniProtKB-UniRule"/>
</dbReference>
<dbReference type="InterPro" id="IPR045186">
    <property type="entry name" value="Indole-3-glycerol_P_synth"/>
</dbReference>
<proteinExistence type="inferred from homology"/>
<evidence type="ECO:0000256" key="8">
    <source>
        <dbReference type="HAMAP-Rule" id="MF_00134"/>
    </source>
</evidence>
<dbReference type="Gene3D" id="3.20.20.70">
    <property type="entry name" value="Aldolase class I"/>
    <property type="match status" value="1"/>
</dbReference>
<dbReference type="GO" id="GO:0004640">
    <property type="term" value="F:phosphoribosylanthranilate isomerase activity"/>
    <property type="evidence" value="ECO:0007669"/>
    <property type="project" value="TreeGrafter"/>
</dbReference>
<dbReference type="NCBIfam" id="NF001377">
    <property type="entry name" value="PRK00278.2-4"/>
    <property type="match status" value="1"/>
</dbReference>
<evidence type="ECO:0000256" key="7">
    <source>
        <dbReference type="ARBA" id="ARBA00023239"/>
    </source>
</evidence>
<dbReference type="PANTHER" id="PTHR22854:SF2">
    <property type="entry name" value="INDOLE-3-GLYCEROL-PHOSPHATE SYNTHASE"/>
    <property type="match status" value="1"/>
</dbReference>
<reference evidence="10 11" key="1">
    <citation type="submission" date="2017-09" db="EMBL/GenBank/DDBJ databases">
        <title>Depth-based differentiation of microbial function through sediment-hosted aquifers and enrichment of novel symbionts in the deep terrestrial subsurface.</title>
        <authorList>
            <person name="Probst A.J."/>
            <person name="Ladd B."/>
            <person name="Jarett J.K."/>
            <person name="Geller-Mcgrath D.E."/>
            <person name="Sieber C.M."/>
            <person name="Emerson J.B."/>
            <person name="Anantharaman K."/>
            <person name="Thomas B.C."/>
            <person name="Malmstrom R."/>
            <person name="Stieglmeier M."/>
            <person name="Klingl A."/>
            <person name="Woyke T."/>
            <person name="Ryan C.M."/>
            <person name="Banfield J.F."/>
        </authorList>
    </citation>
    <scope>NUCLEOTIDE SEQUENCE [LARGE SCALE GENOMIC DNA]</scope>
    <source>
        <strain evidence="10">CG11_big_fil_rev_8_21_14_0_20_42_13</strain>
    </source>
</reference>
<comment type="similarity">
    <text evidence="8">Belongs to the TrpC family.</text>
</comment>
<evidence type="ECO:0000256" key="2">
    <source>
        <dbReference type="ARBA" id="ARBA00004696"/>
    </source>
</evidence>
<dbReference type="HAMAP" id="MF_00134_B">
    <property type="entry name" value="IGPS_B"/>
    <property type="match status" value="1"/>
</dbReference>
<keyword evidence="4 8" id="KW-0210">Decarboxylase</keyword>
<dbReference type="PANTHER" id="PTHR22854">
    <property type="entry name" value="TRYPTOPHAN BIOSYNTHESIS PROTEIN"/>
    <property type="match status" value="1"/>
</dbReference>
<dbReference type="GO" id="GO:0004425">
    <property type="term" value="F:indole-3-glycerol-phosphate synthase activity"/>
    <property type="evidence" value="ECO:0007669"/>
    <property type="project" value="UniProtKB-UniRule"/>
</dbReference>
<comment type="caution">
    <text evidence="10">The sequence shown here is derived from an EMBL/GenBank/DDBJ whole genome shotgun (WGS) entry which is preliminary data.</text>
</comment>
<dbReference type="Proteomes" id="UP000229641">
    <property type="component" value="Unassembled WGS sequence"/>
</dbReference>
<organism evidence="10 11">
    <name type="scientific">Candidatus Ghiorseimicrobium undicola</name>
    <dbReference type="NCBI Taxonomy" id="1974746"/>
    <lineage>
        <taxon>Bacteria</taxon>
        <taxon>Pseudomonadati</taxon>
        <taxon>Candidatus Omnitrophota</taxon>
        <taxon>Candidatus Ghiorseimicrobium</taxon>
    </lineage>
</organism>
<dbReference type="PROSITE" id="PS00614">
    <property type="entry name" value="IGPS"/>
    <property type="match status" value="1"/>
</dbReference>
<keyword evidence="3 8" id="KW-0028">Amino-acid biosynthesis</keyword>
<feature type="domain" description="Indole-3-glycerol phosphate synthase" evidence="9">
    <location>
        <begin position="4"/>
        <end position="255"/>
    </location>
</feature>